<evidence type="ECO:0000313" key="13">
    <source>
        <dbReference type="EMBL" id="KAK4417727.1"/>
    </source>
</evidence>
<name>A0AAE1XTK7_9LAMI</name>
<protein>
    <submittedName>
        <fullName evidence="13">CRM-domain containing factor CFM2, chloroplastic</fullName>
    </submittedName>
</protein>
<keyword evidence="5" id="KW-0677">Repeat</keyword>
<dbReference type="Pfam" id="PF01985">
    <property type="entry name" value="CRS1_YhbY"/>
    <property type="match status" value="4"/>
</dbReference>
<reference evidence="13" key="2">
    <citation type="journal article" date="2024" name="Plant">
        <title>Genomic evolution and insights into agronomic trait innovations of Sesamum species.</title>
        <authorList>
            <person name="Miao H."/>
            <person name="Wang L."/>
            <person name="Qu L."/>
            <person name="Liu H."/>
            <person name="Sun Y."/>
            <person name="Le M."/>
            <person name="Wang Q."/>
            <person name="Wei S."/>
            <person name="Zheng Y."/>
            <person name="Lin W."/>
            <person name="Duan Y."/>
            <person name="Cao H."/>
            <person name="Xiong S."/>
            <person name="Wang X."/>
            <person name="Wei L."/>
            <person name="Li C."/>
            <person name="Ma Q."/>
            <person name="Ju M."/>
            <person name="Zhao R."/>
            <person name="Li G."/>
            <person name="Mu C."/>
            <person name="Tian Q."/>
            <person name="Mei H."/>
            <person name="Zhang T."/>
            <person name="Gao T."/>
            <person name="Zhang H."/>
        </authorList>
    </citation>
    <scope>NUCLEOTIDE SEQUENCE</scope>
    <source>
        <strain evidence="13">3651</strain>
    </source>
</reference>
<organism evidence="13 14">
    <name type="scientific">Sesamum alatum</name>
    <dbReference type="NCBI Taxonomy" id="300844"/>
    <lineage>
        <taxon>Eukaryota</taxon>
        <taxon>Viridiplantae</taxon>
        <taxon>Streptophyta</taxon>
        <taxon>Embryophyta</taxon>
        <taxon>Tracheophyta</taxon>
        <taxon>Spermatophyta</taxon>
        <taxon>Magnoliopsida</taxon>
        <taxon>eudicotyledons</taxon>
        <taxon>Gunneridae</taxon>
        <taxon>Pentapetalae</taxon>
        <taxon>asterids</taxon>
        <taxon>lamiids</taxon>
        <taxon>Lamiales</taxon>
        <taxon>Pedaliaceae</taxon>
        <taxon>Sesamum</taxon>
    </lineage>
</organism>
<evidence type="ECO:0000256" key="10">
    <source>
        <dbReference type="PROSITE-ProRule" id="PRU00626"/>
    </source>
</evidence>
<dbReference type="Gene3D" id="2.30.110.10">
    <property type="entry name" value="Electron Transport, Fmn-binding Protein, Chain A"/>
    <property type="match status" value="1"/>
</dbReference>
<feature type="region of interest" description="Disordered" evidence="11">
    <location>
        <begin position="708"/>
        <end position="728"/>
    </location>
</feature>
<sequence length="1240" mass="138614">MKFNKGFVYSSVLASFLVFGFFQESVHGRPLLMSQARPRPDDAATFARWLVSQSSWGVLNTISSDWGGAPFGNVVSFSDGLPDKGKGIPYFYLTALDPTASNALKDQRSSFTISEYNLGTCGKKDPENPSCAKITLVGKLKLLEGTSKEAEFAQTALFTKHPEMKGWPKSHNFQIFKLDIENIFMINWFGGPKPLTVEQYLHAKITLLKPSFGIPSYYYPNFQFKPLRRRASISVAVSKADSQTLPESAIHRIAEKLRSLGYVEESSNDTADETLPPGPNSPGEIFIPFPTRLPKYRVGHTLDPSWSTPENPVPDPGSGNAIQRFHELRRGVLEEEEKERIRKCREGKKESAPSLAELTLPKEELRRLRSIGIGLKKKLKVGKAGITEGIVNGIHERWRRSELVKITCEDICRLNMKRTHELLERKTGGLVIWRSGSNIILYRGSDYKYPYFLNDESSNESSSEESPDIDKDQRIVGKTDVQSPVTDAVESPRLKSGTHVSHPPLIQGVGLPNRVRFQLPGEAELADEVDTLLEGLGPRFSDWWGCDPLPVDADLLPAVVPGYKRPFRLLPYGVKPKLTNDEMTTLRRLGRPLPCHFALGRNRKLQGLAAAIVKLWEKCEIAKIAIKRGVQNTNSELMAEELKWLTGGTLLSRDREFIAFYRGKDFLPAAVSSAIEERRIYGIDMSKTRTGNVQILDAKEMKHGTKEYATEAEHDEESNHKSEERKLRFSQAAVKRTSTKLSMALAKKAKAEKLLAELEKEEMPQPPEIDKEGITEEERYMLRKVGLRMKPFLLLGRRGVFDGTVENMHLHWKYRELVKVCVGRRSIEEIHEIARTLEAESGGILVAVERVSKGYAIIVYRGKNYTRPACLRPQTLLSKREAMRRSLEAQRRESLKLHVLKLSRNIDELKLQMAKEGDANDMQSTKDLELGFVEQEISKNHYNKDKVLQDPESAHQSYFGDLANEARESHGTDDTSEDPEDLMHTSKGSENIVQQDSPGDVSLQSAVKGNYLFETTEVVVQPRSLPRETKGLLSINEQSGRIELSSSLTFQDQTSSSTTTYIQSHTGGRGSSIGGCQNAELKPSFKKAMSETTAAMPFRALQLSNRERLLLRKQALKMKKLPVLAVGKSNVVTGVAKAIKAHFEKHPLAIVNIKGRAKGTSIREVIYNLEQATGAVLVSQEPSKVILYRGWGSGLEPDQASGKVNKDLKNDSAGGEAKARPHISPELISAIRLECGLKPQ</sequence>
<dbReference type="PANTHER" id="PTHR31846:SF20">
    <property type="entry name" value="CRM-DOMAIN CONTAINING FACTOR CFM2, CHLOROPLASTIC"/>
    <property type="match status" value="1"/>
</dbReference>
<evidence type="ECO:0000256" key="8">
    <source>
        <dbReference type="ARBA" id="ARBA00023187"/>
    </source>
</evidence>
<feature type="region of interest" description="Disordered" evidence="11">
    <location>
        <begin position="456"/>
        <end position="502"/>
    </location>
</feature>
<dbReference type="GO" id="GO:1990904">
    <property type="term" value="C:ribonucleoprotein complex"/>
    <property type="evidence" value="ECO:0007669"/>
    <property type="project" value="UniProtKB-KW"/>
</dbReference>
<dbReference type="AlphaFoldDB" id="A0AAE1XTK7"/>
<dbReference type="GO" id="GO:0009507">
    <property type="term" value="C:chloroplast"/>
    <property type="evidence" value="ECO:0007669"/>
    <property type="project" value="UniProtKB-SubCell"/>
</dbReference>
<evidence type="ECO:0000256" key="5">
    <source>
        <dbReference type="ARBA" id="ARBA00022737"/>
    </source>
</evidence>
<dbReference type="InterPro" id="IPR001890">
    <property type="entry name" value="RNA-binding_CRM"/>
</dbReference>
<proteinExistence type="predicted"/>
<dbReference type="SUPFAM" id="SSF50475">
    <property type="entry name" value="FMN-binding split barrel"/>
    <property type="match status" value="1"/>
</dbReference>
<evidence type="ECO:0000256" key="9">
    <source>
        <dbReference type="ARBA" id="ARBA00023274"/>
    </source>
</evidence>
<keyword evidence="9" id="KW-0687">Ribonucleoprotein</keyword>
<evidence type="ECO:0000259" key="12">
    <source>
        <dbReference type="PROSITE" id="PS51295"/>
    </source>
</evidence>
<evidence type="ECO:0000256" key="4">
    <source>
        <dbReference type="ARBA" id="ARBA00022664"/>
    </source>
</evidence>
<evidence type="ECO:0000313" key="14">
    <source>
        <dbReference type="Proteomes" id="UP001293254"/>
    </source>
</evidence>
<keyword evidence="7" id="KW-0809">Transit peptide</keyword>
<feature type="domain" description="CRM" evidence="12">
    <location>
        <begin position="1101"/>
        <end position="1200"/>
    </location>
</feature>
<dbReference type="PROSITE" id="PS51295">
    <property type="entry name" value="CRM"/>
    <property type="match status" value="4"/>
</dbReference>
<dbReference type="PANTHER" id="PTHR31846">
    <property type="entry name" value="CRS1 / YHBY (CRM) DOMAIN-CONTAINING PROTEIN"/>
    <property type="match status" value="1"/>
</dbReference>
<evidence type="ECO:0000256" key="11">
    <source>
        <dbReference type="SAM" id="MobiDB-lite"/>
    </source>
</evidence>
<accession>A0AAE1XTK7</accession>
<evidence type="ECO:0000256" key="6">
    <source>
        <dbReference type="ARBA" id="ARBA00022884"/>
    </source>
</evidence>
<feature type="region of interest" description="Disordered" evidence="11">
    <location>
        <begin position="300"/>
        <end position="321"/>
    </location>
</feature>
<evidence type="ECO:0000256" key="1">
    <source>
        <dbReference type="ARBA" id="ARBA00004229"/>
    </source>
</evidence>
<dbReference type="Gene3D" id="3.30.110.60">
    <property type="entry name" value="YhbY-like"/>
    <property type="match status" value="4"/>
</dbReference>
<dbReference type="EMBL" id="JACGWO010000009">
    <property type="protein sequence ID" value="KAK4417727.1"/>
    <property type="molecule type" value="Genomic_DNA"/>
</dbReference>
<feature type="compositionally biased region" description="Basic and acidic residues" evidence="11">
    <location>
        <begin position="708"/>
        <end position="727"/>
    </location>
</feature>
<dbReference type="Pfam" id="PF13883">
    <property type="entry name" value="CREG_beta-barrel"/>
    <property type="match status" value="1"/>
</dbReference>
<dbReference type="InterPro" id="IPR055343">
    <property type="entry name" value="CREG_beta-barrel"/>
</dbReference>
<dbReference type="GO" id="GO:0006397">
    <property type="term" value="P:mRNA processing"/>
    <property type="evidence" value="ECO:0007669"/>
    <property type="project" value="UniProtKB-KW"/>
</dbReference>
<reference evidence="13" key="1">
    <citation type="submission" date="2020-06" db="EMBL/GenBank/DDBJ databases">
        <authorList>
            <person name="Li T."/>
            <person name="Hu X."/>
            <person name="Zhang T."/>
            <person name="Song X."/>
            <person name="Zhang H."/>
            <person name="Dai N."/>
            <person name="Sheng W."/>
            <person name="Hou X."/>
            <person name="Wei L."/>
        </authorList>
    </citation>
    <scope>NUCLEOTIDE SEQUENCE</scope>
    <source>
        <strain evidence="13">3651</strain>
        <tissue evidence="13">Leaf</tissue>
    </source>
</reference>
<dbReference type="GO" id="GO:0000373">
    <property type="term" value="P:Group II intron splicing"/>
    <property type="evidence" value="ECO:0007669"/>
    <property type="project" value="UniProtKB-ARBA"/>
</dbReference>
<feature type="region of interest" description="Disordered" evidence="11">
    <location>
        <begin position="1198"/>
        <end position="1221"/>
    </location>
</feature>
<keyword evidence="6 10" id="KW-0694">RNA-binding</keyword>
<dbReference type="InterPro" id="IPR035920">
    <property type="entry name" value="YhbY-like_sf"/>
</dbReference>
<feature type="region of interest" description="Disordered" evidence="11">
    <location>
        <begin position="264"/>
        <end position="286"/>
    </location>
</feature>
<keyword evidence="4" id="KW-0507">mRNA processing</keyword>
<keyword evidence="14" id="KW-1185">Reference proteome</keyword>
<dbReference type="InterPro" id="IPR045278">
    <property type="entry name" value="CRS1/CFM2/CFM3"/>
</dbReference>
<dbReference type="FunFam" id="3.30.110.60:FF:000002">
    <property type="entry name" value="CRS2-associated factor 1, chloroplastic"/>
    <property type="match status" value="2"/>
</dbReference>
<dbReference type="SUPFAM" id="SSF75471">
    <property type="entry name" value="YhbY-like"/>
    <property type="match status" value="4"/>
</dbReference>
<dbReference type="GO" id="GO:0003729">
    <property type="term" value="F:mRNA binding"/>
    <property type="evidence" value="ECO:0007669"/>
    <property type="project" value="InterPro"/>
</dbReference>
<comment type="caution">
    <text evidence="13">The sequence shown here is derived from an EMBL/GenBank/DDBJ whole genome shotgun (WGS) entry which is preliminary data.</text>
</comment>
<dbReference type="SMART" id="SM01103">
    <property type="entry name" value="CRS1_YhbY"/>
    <property type="match status" value="4"/>
</dbReference>
<gene>
    <name evidence="13" type="ORF">Salat_2185400</name>
</gene>
<keyword evidence="3" id="KW-0934">Plastid</keyword>
<evidence type="ECO:0000256" key="7">
    <source>
        <dbReference type="ARBA" id="ARBA00022946"/>
    </source>
</evidence>
<dbReference type="InterPro" id="IPR012349">
    <property type="entry name" value="Split_barrel_FMN-bd"/>
</dbReference>
<dbReference type="Proteomes" id="UP001293254">
    <property type="component" value="Unassembled WGS sequence"/>
</dbReference>
<comment type="subcellular location">
    <subcellularLocation>
        <location evidence="1">Plastid</location>
        <location evidence="1">Chloroplast</location>
    </subcellularLocation>
</comment>
<feature type="domain" description="CRM" evidence="12">
    <location>
        <begin position="358"/>
        <end position="454"/>
    </location>
</feature>
<keyword evidence="2" id="KW-0150">Chloroplast</keyword>
<keyword evidence="8" id="KW-0508">mRNA splicing</keyword>
<feature type="domain" description="CRM" evidence="12">
    <location>
        <begin position="576"/>
        <end position="673"/>
    </location>
</feature>
<dbReference type="FunFam" id="3.30.110.60:FF:000003">
    <property type="entry name" value="CRM-domain containing factor CFM3B, chloroplastic"/>
    <property type="match status" value="1"/>
</dbReference>
<evidence type="ECO:0000256" key="2">
    <source>
        <dbReference type="ARBA" id="ARBA00022528"/>
    </source>
</evidence>
<feature type="domain" description="CRM" evidence="12">
    <location>
        <begin position="772"/>
        <end position="872"/>
    </location>
</feature>
<feature type="compositionally biased region" description="Basic and acidic residues" evidence="11">
    <location>
        <begin position="468"/>
        <end position="477"/>
    </location>
</feature>
<evidence type="ECO:0000256" key="3">
    <source>
        <dbReference type="ARBA" id="ARBA00022640"/>
    </source>
</evidence>